<dbReference type="Proteomes" id="UP001314635">
    <property type="component" value="Unassembled WGS sequence"/>
</dbReference>
<dbReference type="RefSeq" id="WP_041750868.1">
    <property type="nucleotide sequence ID" value="NZ_JABFDP010000017.1"/>
</dbReference>
<gene>
    <name evidence="2" type="ORF">JQ619_27305</name>
</gene>
<evidence type="ECO:0000313" key="2">
    <source>
        <dbReference type="EMBL" id="MBR1139472.1"/>
    </source>
</evidence>
<organism evidence="2 3">
    <name type="scientific">Bradyrhizobium denitrificans</name>
    <dbReference type="NCBI Taxonomy" id="2734912"/>
    <lineage>
        <taxon>Bacteria</taxon>
        <taxon>Pseudomonadati</taxon>
        <taxon>Pseudomonadota</taxon>
        <taxon>Alphaproteobacteria</taxon>
        <taxon>Hyphomicrobiales</taxon>
        <taxon>Nitrobacteraceae</taxon>
        <taxon>Bradyrhizobium</taxon>
    </lineage>
</organism>
<sequence>MRMRLMGLLAGGVLAMMLAPGTASAHGPGGFHHFHHGGFYHGFGPGFALGFGFGSPYYYGPTYYYPYTYEDLGGCYVARKRVRTAHGWRYRRVEVCE</sequence>
<reference evidence="3" key="1">
    <citation type="journal article" date="2021" name="ISME J.">
        <title>Evolutionary origin and ecological implication of a unique nif island in free-living Bradyrhizobium lineages.</title>
        <authorList>
            <person name="Tao J."/>
        </authorList>
    </citation>
    <scope>NUCLEOTIDE SEQUENCE [LARGE SCALE GENOMIC DNA]</scope>
    <source>
        <strain evidence="3">SZCCT0094</strain>
    </source>
</reference>
<protein>
    <recommendedName>
        <fullName evidence="4">Sulfur globule protein</fullName>
    </recommendedName>
</protein>
<dbReference type="EMBL" id="JAFCLK010000030">
    <property type="protein sequence ID" value="MBR1139472.1"/>
    <property type="molecule type" value="Genomic_DNA"/>
</dbReference>
<keyword evidence="1" id="KW-0732">Signal</keyword>
<feature type="chain" id="PRO_5047133267" description="Sulfur globule protein" evidence="1">
    <location>
        <begin position="26"/>
        <end position="97"/>
    </location>
</feature>
<evidence type="ECO:0008006" key="4">
    <source>
        <dbReference type="Google" id="ProtNLM"/>
    </source>
</evidence>
<accession>A0ABS5GDQ9</accession>
<feature type="signal peptide" evidence="1">
    <location>
        <begin position="1"/>
        <end position="25"/>
    </location>
</feature>
<comment type="caution">
    <text evidence="2">The sequence shown here is derived from an EMBL/GenBank/DDBJ whole genome shotgun (WGS) entry which is preliminary data.</text>
</comment>
<keyword evidence="3" id="KW-1185">Reference proteome</keyword>
<evidence type="ECO:0000313" key="3">
    <source>
        <dbReference type="Proteomes" id="UP001314635"/>
    </source>
</evidence>
<proteinExistence type="predicted"/>
<name>A0ABS5GDQ9_9BRAD</name>
<evidence type="ECO:0000256" key="1">
    <source>
        <dbReference type="SAM" id="SignalP"/>
    </source>
</evidence>